<proteinExistence type="predicted"/>
<accession>A0A5E4SK81</accession>
<protein>
    <submittedName>
        <fullName evidence="2">Uncharacterized protein</fullName>
    </submittedName>
</protein>
<feature type="region of interest" description="Disordered" evidence="1">
    <location>
        <begin position="1"/>
        <end position="31"/>
    </location>
</feature>
<reference evidence="2 3" key="1">
    <citation type="submission" date="2019-08" db="EMBL/GenBank/DDBJ databases">
        <authorList>
            <person name="Peeters C."/>
        </authorList>
    </citation>
    <scope>NUCLEOTIDE SEQUENCE [LARGE SCALE GENOMIC DNA]</scope>
    <source>
        <strain evidence="2 3">LMG 31113</strain>
    </source>
</reference>
<organism evidence="2 3">
    <name type="scientific">Pandoraea fibrosis</name>
    <dbReference type="NCBI Taxonomy" id="1891094"/>
    <lineage>
        <taxon>Bacteria</taxon>
        <taxon>Pseudomonadati</taxon>
        <taxon>Pseudomonadota</taxon>
        <taxon>Betaproteobacteria</taxon>
        <taxon>Burkholderiales</taxon>
        <taxon>Burkholderiaceae</taxon>
        <taxon>Pandoraea</taxon>
    </lineage>
</organism>
<dbReference type="EMBL" id="CABPRW010000002">
    <property type="protein sequence ID" value="VVD74648.1"/>
    <property type="molecule type" value="Genomic_DNA"/>
</dbReference>
<name>A0A5E4SK81_9BURK</name>
<sequence>MTFGSSIGSSIGRDAGSNPGHPHFPPFARWPRTGDARTIGLHALAYPATPASYASPLPAPCSRRQPGAPFLPFSRGEHAGTY</sequence>
<dbReference type="Proteomes" id="UP000382577">
    <property type="component" value="Unassembled WGS sequence"/>
</dbReference>
<evidence type="ECO:0000256" key="1">
    <source>
        <dbReference type="SAM" id="MobiDB-lite"/>
    </source>
</evidence>
<gene>
    <name evidence="2" type="ORF">PFI31113_00774</name>
</gene>
<dbReference type="AlphaFoldDB" id="A0A5E4SK81"/>
<feature type="region of interest" description="Disordered" evidence="1">
    <location>
        <begin position="55"/>
        <end position="82"/>
    </location>
</feature>
<evidence type="ECO:0000313" key="2">
    <source>
        <dbReference type="EMBL" id="VVD74648.1"/>
    </source>
</evidence>
<evidence type="ECO:0000313" key="3">
    <source>
        <dbReference type="Proteomes" id="UP000382577"/>
    </source>
</evidence>